<keyword evidence="4" id="KW-1185">Reference proteome</keyword>
<dbReference type="GeneID" id="40316692"/>
<comment type="caution">
    <text evidence="3">The sequence shown here is derived from an EMBL/GenBank/DDBJ whole genome shotgun (WGS) entry which is preliminary data.</text>
</comment>
<name>A0A422PXI1_9TRYP</name>
<dbReference type="PROSITE" id="PS50021">
    <property type="entry name" value="CH"/>
    <property type="match status" value="1"/>
</dbReference>
<feature type="region of interest" description="Disordered" evidence="1">
    <location>
        <begin position="826"/>
        <end position="870"/>
    </location>
</feature>
<dbReference type="InterPro" id="IPR001715">
    <property type="entry name" value="CH_dom"/>
</dbReference>
<dbReference type="OrthoDB" id="251795at2759"/>
<feature type="compositionally biased region" description="Basic and acidic residues" evidence="1">
    <location>
        <begin position="841"/>
        <end position="851"/>
    </location>
</feature>
<feature type="domain" description="Calponin-homology (CH)" evidence="2">
    <location>
        <begin position="225"/>
        <end position="357"/>
    </location>
</feature>
<feature type="region of interest" description="Disordered" evidence="1">
    <location>
        <begin position="691"/>
        <end position="710"/>
    </location>
</feature>
<feature type="compositionally biased region" description="Basic and acidic residues" evidence="1">
    <location>
        <begin position="399"/>
        <end position="408"/>
    </location>
</feature>
<feature type="region of interest" description="Disordered" evidence="1">
    <location>
        <begin position="470"/>
        <end position="490"/>
    </location>
</feature>
<dbReference type="RefSeq" id="XP_029229866.1">
    <property type="nucleotide sequence ID" value="XM_029370003.1"/>
</dbReference>
<feature type="compositionally biased region" description="Basic and acidic residues" evidence="1">
    <location>
        <begin position="423"/>
        <end position="435"/>
    </location>
</feature>
<reference evidence="3 4" key="1">
    <citation type="journal article" date="2018" name="BMC Genomics">
        <title>Genomic comparison of Trypanosoma conorhini and Trypanosoma rangeli to Trypanosoma cruzi strains of high and low virulence.</title>
        <authorList>
            <person name="Bradwell K.R."/>
            <person name="Koparde V.N."/>
            <person name="Matveyev A.V."/>
            <person name="Serrano M.G."/>
            <person name="Alves J.M."/>
            <person name="Parikh H."/>
            <person name="Huang B."/>
            <person name="Lee V."/>
            <person name="Espinosa-Alvarez O."/>
            <person name="Ortiz P.A."/>
            <person name="Costa-Martins A.G."/>
            <person name="Teixeira M.M."/>
            <person name="Buck G.A."/>
        </authorList>
    </citation>
    <scope>NUCLEOTIDE SEQUENCE [LARGE SCALE GENOMIC DNA]</scope>
    <source>
        <strain evidence="3 4">025E</strain>
    </source>
</reference>
<evidence type="ECO:0000313" key="4">
    <source>
        <dbReference type="Proteomes" id="UP000284403"/>
    </source>
</evidence>
<evidence type="ECO:0000256" key="1">
    <source>
        <dbReference type="SAM" id="MobiDB-lite"/>
    </source>
</evidence>
<protein>
    <recommendedName>
        <fullName evidence="2">Calponin-homology (CH) domain-containing protein</fullName>
    </recommendedName>
</protein>
<dbReference type="AlphaFoldDB" id="A0A422PXI1"/>
<feature type="region of interest" description="Disordered" evidence="1">
    <location>
        <begin position="360"/>
        <end position="455"/>
    </location>
</feature>
<dbReference type="Proteomes" id="UP000284403">
    <property type="component" value="Unassembled WGS sequence"/>
</dbReference>
<dbReference type="EMBL" id="MKKU01000136">
    <property type="protein sequence ID" value="RNF22481.1"/>
    <property type="molecule type" value="Genomic_DNA"/>
</dbReference>
<evidence type="ECO:0000259" key="2">
    <source>
        <dbReference type="PROSITE" id="PS50021"/>
    </source>
</evidence>
<accession>A0A422PXI1</accession>
<feature type="compositionally biased region" description="Low complexity" evidence="1">
    <location>
        <begin position="441"/>
        <end position="451"/>
    </location>
</feature>
<proteinExistence type="predicted"/>
<sequence>MTATLSVIEFVCNLRWVLSYAVQRLDPVLEAHYKHILERARQAESDVSRSYAPVKSLAEVPSDALALAQEGIVYLLVAEGVLGHCPPTMHSFLLRAAAPSGSSVVNACTDGSDVSSLSQLQGARNVYQAHFLCIRWLVAEGLLTEQELLDSLGEDADTSAQGEQGIFELHVSIAKILSSGTSFALQAHVLLTRSLILHYCCSVISVNDIVAHVRFLDPVCSGTLESLEDTLVFWMYHLLKVMHEKKVIDGELYRAAANAIKDSLYHSVQSGVVLGLAVHFYKPALLPLTHLCTSAGDSKTTAQSQEGRLENWGSVLRVSEELGLWPCLYADEVEHYGDVVLQLHVLRFVEELFAVLATQAEDSQDDGESERGPPVSQSVTSLRLDRGGEVGSVPLTEMQSHDILDSVREQGGNEIKLNNWPTEKGDDTSSMEDRGGVNGGPSPSSSSSYPSAHSRRQYDVMMASLRLHGAVNGVSDPPKPNGSPRKPCSSAFSEAAGVVVATAASSASSSIDDVLSATSSRRFVVEHRPLPENRPATELARSSVQYTGRVVMKYNQFTVKEPIAVDPSHSSATANQKNATVLPLSAYPPTDSAFAANALALSNGSLPSQSFMEKLLLGACNRYDPVLVSDEKKLSTLSPLTAIVTDMPNGVRTMTSCTTSESSFPINVLGKLDYSHPSGEMATALTTACLSRPHSPPPWQEEAESQGVSPITPDVTAEQSVVLPQALLNSVELQRATLQASQNSRRPSEARGFSEAQLRDILRDLSAVGPLSFAETSDRHSLLLTLEKQQMLIRRLTNRLEAMAGGNTLWSGDTWAGADGVSTVSEGPGLTRALPCSPGGRTDDSGQHAETDISSVPDDFLDGEGSFLDY</sequence>
<organism evidence="3 4">
    <name type="scientific">Trypanosoma conorhini</name>
    <dbReference type="NCBI Taxonomy" id="83891"/>
    <lineage>
        <taxon>Eukaryota</taxon>
        <taxon>Discoba</taxon>
        <taxon>Euglenozoa</taxon>
        <taxon>Kinetoplastea</taxon>
        <taxon>Metakinetoplastina</taxon>
        <taxon>Trypanosomatida</taxon>
        <taxon>Trypanosomatidae</taxon>
        <taxon>Trypanosoma</taxon>
    </lineage>
</organism>
<evidence type="ECO:0000313" key="3">
    <source>
        <dbReference type="EMBL" id="RNF22481.1"/>
    </source>
</evidence>
<gene>
    <name evidence="3" type="ORF">Tco025E_03081</name>
</gene>